<comment type="similarity">
    <text evidence="2 10 12">Belongs to the GrpE family.</text>
</comment>
<evidence type="ECO:0000313" key="15">
    <source>
        <dbReference type="Proteomes" id="UP000294368"/>
    </source>
</evidence>
<keyword evidence="4 10" id="KW-0963">Cytoplasm</keyword>
<dbReference type="PRINTS" id="PR00773">
    <property type="entry name" value="GRPEPROTEIN"/>
</dbReference>
<sequence>MSSQEHNTQNPVVSETLTDIPIDEKKQDESLQAENEYDKRIATLEFQLLQCKNSARDIQLRAQAEIENIRRRAKVDMEKTHKFTLEKFANELLPVIDNLERAIGIVDKCNPELEAMIEGIDLTMKSFLATLSKFGVEIISKTHVPFNPEVHQAMAMLESDDVEPNYVIQIMQRGYTLNGRLLRPAMVSVSKGRNNLP</sequence>
<keyword evidence="5 10" id="KW-0346">Stress response</keyword>
<evidence type="ECO:0000256" key="10">
    <source>
        <dbReference type="HAMAP-Rule" id="MF_01151"/>
    </source>
</evidence>
<dbReference type="CDD" id="cd00446">
    <property type="entry name" value="GrpE"/>
    <property type="match status" value="1"/>
</dbReference>
<gene>
    <name evidence="10 14" type="primary">grpE</name>
    <name evidence="14" type="ORF">ERCIKOCA2762_480</name>
</gene>
<dbReference type="SUPFAM" id="SSF51064">
    <property type="entry name" value="Head domain of nucleotide exchange factor GrpE"/>
    <property type="match status" value="1"/>
</dbReference>
<accession>A0A451DA77</accession>
<dbReference type="OrthoDB" id="9789811at2"/>
<dbReference type="PANTHER" id="PTHR21237:SF23">
    <property type="entry name" value="GRPE PROTEIN HOMOLOG, MITOCHONDRIAL"/>
    <property type="match status" value="1"/>
</dbReference>
<dbReference type="Gene3D" id="3.90.20.20">
    <property type="match status" value="1"/>
</dbReference>
<evidence type="ECO:0000256" key="5">
    <source>
        <dbReference type="ARBA" id="ARBA00023016"/>
    </source>
</evidence>
<dbReference type="NCBIfam" id="NF010748">
    <property type="entry name" value="PRK14150.1"/>
    <property type="match status" value="1"/>
</dbReference>
<dbReference type="SUPFAM" id="SSF58014">
    <property type="entry name" value="Coiled-coil domain of nucleotide exchange factor GrpE"/>
    <property type="match status" value="1"/>
</dbReference>
<reference evidence="14 15" key="1">
    <citation type="submission" date="2019-02" db="EMBL/GenBank/DDBJ databases">
        <authorList>
            <person name="Manzano-Marin A."/>
            <person name="Manzano-Marin A."/>
        </authorList>
    </citation>
    <scope>NUCLEOTIDE SEQUENCE [LARGE SCALE GENOMIC DNA]</scope>
    <source>
        <strain evidence="14 15">ErCikochiana</strain>
    </source>
</reference>
<evidence type="ECO:0000256" key="2">
    <source>
        <dbReference type="ARBA" id="ARBA00009054"/>
    </source>
</evidence>
<evidence type="ECO:0000256" key="1">
    <source>
        <dbReference type="ARBA" id="ARBA00004496"/>
    </source>
</evidence>
<dbReference type="GO" id="GO:0000774">
    <property type="term" value="F:adenyl-nucleotide exchange factor activity"/>
    <property type="evidence" value="ECO:0007669"/>
    <property type="project" value="InterPro"/>
</dbReference>
<dbReference type="FunFam" id="2.30.22.10:FF:000001">
    <property type="entry name" value="Protein GrpE"/>
    <property type="match status" value="1"/>
</dbReference>
<evidence type="ECO:0000313" key="14">
    <source>
        <dbReference type="EMBL" id="VFP83237.1"/>
    </source>
</evidence>
<dbReference type="InterPro" id="IPR009012">
    <property type="entry name" value="GrpE_head"/>
</dbReference>
<evidence type="ECO:0000256" key="7">
    <source>
        <dbReference type="ARBA" id="ARBA00053401"/>
    </source>
</evidence>
<feature type="compositionally biased region" description="Polar residues" evidence="13">
    <location>
        <begin position="1"/>
        <end position="17"/>
    </location>
</feature>
<evidence type="ECO:0000256" key="13">
    <source>
        <dbReference type="SAM" id="MobiDB-lite"/>
    </source>
</evidence>
<dbReference type="NCBIfam" id="NF010738">
    <property type="entry name" value="PRK14140.1"/>
    <property type="match status" value="1"/>
</dbReference>
<evidence type="ECO:0000256" key="12">
    <source>
        <dbReference type="RuleBase" id="RU004478"/>
    </source>
</evidence>
<evidence type="ECO:0000256" key="4">
    <source>
        <dbReference type="ARBA" id="ARBA00022490"/>
    </source>
</evidence>
<dbReference type="Gene3D" id="2.30.22.10">
    <property type="entry name" value="Head domain of nucleotide exchange factor GrpE"/>
    <property type="match status" value="1"/>
</dbReference>
<evidence type="ECO:0000256" key="9">
    <source>
        <dbReference type="ARBA" id="ARBA00076414"/>
    </source>
</evidence>
<dbReference type="GO" id="GO:0006457">
    <property type="term" value="P:protein folding"/>
    <property type="evidence" value="ECO:0007669"/>
    <property type="project" value="InterPro"/>
</dbReference>
<dbReference type="AlphaFoldDB" id="A0A451DA77"/>
<comment type="function">
    <text evidence="7 10 11">Participates actively in the response to hyperosmotic and heat shock by preventing the aggregation of stress-denatured proteins, in association with DnaK and GrpE. It is the nucleotide exchange factor for DnaK and may function as a thermosensor. Unfolded proteins bind initially to DnaJ; upon interaction with the DnaJ-bound protein, DnaK hydrolyzes its bound ATP, resulting in the formation of a stable complex. GrpE releases ADP from DnaK; ATP binding to DnaK triggers the release of the substrate protein, thus completing the reaction cycle. Several rounds of ATP-dependent interactions between DnaJ, DnaK and GrpE are required for fully efficient folding.</text>
</comment>
<dbReference type="GO" id="GO:0042803">
    <property type="term" value="F:protein homodimerization activity"/>
    <property type="evidence" value="ECO:0007669"/>
    <property type="project" value="InterPro"/>
</dbReference>
<dbReference type="PROSITE" id="PS01071">
    <property type="entry name" value="GRPE"/>
    <property type="match status" value="1"/>
</dbReference>
<dbReference type="RefSeq" id="WP_157988591.1">
    <property type="nucleotide sequence ID" value="NZ_LR217715.1"/>
</dbReference>
<comment type="subcellular location">
    <subcellularLocation>
        <location evidence="1 10">Cytoplasm</location>
    </subcellularLocation>
</comment>
<evidence type="ECO:0000256" key="3">
    <source>
        <dbReference type="ARBA" id="ARBA00011738"/>
    </source>
</evidence>
<dbReference type="GO" id="GO:0005829">
    <property type="term" value="C:cytosol"/>
    <property type="evidence" value="ECO:0007669"/>
    <property type="project" value="TreeGrafter"/>
</dbReference>
<keyword evidence="6 10" id="KW-0143">Chaperone</keyword>
<protein>
    <recommendedName>
        <fullName evidence="8 10">Protein GrpE</fullName>
    </recommendedName>
    <alternativeName>
        <fullName evidence="9 10">HSP-70 cofactor</fullName>
    </alternativeName>
</protein>
<evidence type="ECO:0000256" key="6">
    <source>
        <dbReference type="ARBA" id="ARBA00023186"/>
    </source>
</evidence>
<name>A0A451DA77_9GAMM</name>
<dbReference type="Pfam" id="PF01025">
    <property type="entry name" value="GrpE"/>
    <property type="match status" value="1"/>
</dbReference>
<dbReference type="Proteomes" id="UP000294368">
    <property type="component" value="Chromosome"/>
</dbReference>
<feature type="region of interest" description="Disordered" evidence="13">
    <location>
        <begin position="1"/>
        <end position="31"/>
    </location>
</feature>
<organism evidence="14 15">
    <name type="scientific">Candidatus Erwinia haradaeae</name>
    <dbReference type="NCBI Taxonomy" id="1922217"/>
    <lineage>
        <taxon>Bacteria</taxon>
        <taxon>Pseudomonadati</taxon>
        <taxon>Pseudomonadota</taxon>
        <taxon>Gammaproteobacteria</taxon>
        <taxon>Enterobacterales</taxon>
        <taxon>Erwiniaceae</taxon>
        <taxon>Erwinia</taxon>
    </lineage>
</organism>
<dbReference type="GO" id="GO:0051087">
    <property type="term" value="F:protein-folding chaperone binding"/>
    <property type="evidence" value="ECO:0007669"/>
    <property type="project" value="InterPro"/>
</dbReference>
<proteinExistence type="inferred from homology"/>
<dbReference type="InterPro" id="IPR000740">
    <property type="entry name" value="GrpE"/>
</dbReference>
<dbReference type="GO" id="GO:0051082">
    <property type="term" value="F:unfolded protein binding"/>
    <property type="evidence" value="ECO:0007669"/>
    <property type="project" value="TreeGrafter"/>
</dbReference>
<comment type="subunit">
    <text evidence="3 10">Homodimer.</text>
</comment>
<dbReference type="HAMAP" id="MF_01151">
    <property type="entry name" value="GrpE"/>
    <property type="match status" value="1"/>
</dbReference>
<dbReference type="EMBL" id="LR217715">
    <property type="protein sequence ID" value="VFP83237.1"/>
    <property type="molecule type" value="Genomic_DNA"/>
</dbReference>
<dbReference type="PANTHER" id="PTHR21237">
    <property type="entry name" value="GRPE PROTEIN"/>
    <property type="match status" value="1"/>
</dbReference>
<evidence type="ECO:0000256" key="11">
    <source>
        <dbReference type="RuleBase" id="RU000639"/>
    </source>
</evidence>
<evidence type="ECO:0000256" key="8">
    <source>
        <dbReference type="ARBA" id="ARBA00072274"/>
    </source>
</evidence>
<dbReference type="InterPro" id="IPR013805">
    <property type="entry name" value="GrpE_CC"/>
</dbReference>